<dbReference type="InterPro" id="IPR002018">
    <property type="entry name" value="CarbesteraseB"/>
</dbReference>
<evidence type="ECO:0000256" key="4">
    <source>
        <dbReference type="ARBA" id="ARBA00023157"/>
    </source>
</evidence>
<keyword evidence="2" id="KW-0719">Serine esterase</keyword>
<evidence type="ECO:0000259" key="7">
    <source>
        <dbReference type="Pfam" id="PF00135"/>
    </source>
</evidence>
<dbReference type="AlphaFoldDB" id="A0A9N9QQK0"/>
<dbReference type="GO" id="GO:0052689">
    <property type="term" value="F:carboxylic ester hydrolase activity"/>
    <property type="evidence" value="ECO:0007669"/>
    <property type="project" value="UniProtKB-KW"/>
</dbReference>
<dbReference type="EMBL" id="OU892280">
    <property type="protein sequence ID" value="CAG9768473.1"/>
    <property type="molecule type" value="Genomic_DNA"/>
</dbReference>
<evidence type="ECO:0000256" key="3">
    <source>
        <dbReference type="ARBA" id="ARBA00022801"/>
    </source>
</evidence>
<dbReference type="PROSITE" id="PS00941">
    <property type="entry name" value="CARBOXYLESTERASE_B_2"/>
    <property type="match status" value="1"/>
</dbReference>
<dbReference type="InterPro" id="IPR019819">
    <property type="entry name" value="Carboxylesterase_B_CS"/>
</dbReference>
<dbReference type="InterPro" id="IPR029058">
    <property type="entry name" value="AB_hydrolase_fold"/>
</dbReference>
<evidence type="ECO:0000313" key="9">
    <source>
        <dbReference type="Proteomes" id="UP001152799"/>
    </source>
</evidence>
<keyword evidence="9" id="KW-1185">Reference proteome</keyword>
<protein>
    <recommendedName>
        <fullName evidence="6">Carboxylic ester hydrolase</fullName>
        <ecNumber evidence="6">3.1.1.-</ecNumber>
    </recommendedName>
</protein>
<dbReference type="PANTHER" id="PTHR43142">
    <property type="entry name" value="CARBOXYLIC ESTER HYDROLASE"/>
    <property type="match status" value="1"/>
</dbReference>
<evidence type="ECO:0000256" key="6">
    <source>
        <dbReference type="RuleBase" id="RU361235"/>
    </source>
</evidence>
<evidence type="ECO:0000313" key="8">
    <source>
        <dbReference type="EMBL" id="CAG9768473.1"/>
    </source>
</evidence>
<dbReference type="PANTHER" id="PTHR43142:SF1">
    <property type="entry name" value="CARBOXYLIC ESTER HYDROLASE"/>
    <property type="match status" value="1"/>
</dbReference>
<keyword evidence="4" id="KW-1015">Disulfide bond</keyword>
<keyword evidence="5" id="KW-0325">Glycoprotein</keyword>
<evidence type="ECO:0000256" key="5">
    <source>
        <dbReference type="ARBA" id="ARBA00023180"/>
    </source>
</evidence>
<dbReference type="Pfam" id="PF00135">
    <property type="entry name" value="COesterase"/>
    <property type="match status" value="1"/>
</dbReference>
<feature type="domain" description="Carboxylesterase type B" evidence="7">
    <location>
        <begin position="29"/>
        <end position="535"/>
    </location>
</feature>
<feature type="chain" id="PRO_5040528081" description="Carboxylic ester hydrolase" evidence="6">
    <location>
        <begin position="22"/>
        <end position="550"/>
    </location>
</feature>
<dbReference type="InterPro" id="IPR019826">
    <property type="entry name" value="Carboxylesterase_B_AS"/>
</dbReference>
<dbReference type="Proteomes" id="UP001152799">
    <property type="component" value="Chromosome 4"/>
</dbReference>
<accession>A0A9N9QQK0</accession>
<name>A0A9N9QQK0_9CUCU</name>
<dbReference type="Gene3D" id="3.40.50.1820">
    <property type="entry name" value="alpha/beta hydrolase"/>
    <property type="match status" value="1"/>
</dbReference>
<comment type="similarity">
    <text evidence="1 6">Belongs to the type-B carboxylesterase/lipase family.</text>
</comment>
<evidence type="ECO:0000256" key="2">
    <source>
        <dbReference type="ARBA" id="ARBA00022487"/>
    </source>
</evidence>
<dbReference type="EC" id="3.1.1.-" evidence="6"/>
<dbReference type="OrthoDB" id="19653at2759"/>
<reference evidence="8" key="1">
    <citation type="submission" date="2022-01" db="EMBL/GenBank/DDBJ databases">
        <authorList>
            <person name="King R."/>
        </authorList>
    </citation>
    <scope>NUCLEOTIDE SEQUENCE</scope>
</reference>
<proteinExistence type="inferred from homology"/>
<sequence>MRYIFGFGIVFVVYFTKSVLSAPVADDNLIITLPNGKIQGAAYKTLNHNKTYYGFRGIPYGKPPLGDLRLESPQPAESWNGILNATVDSKSCITINYLSEPNQESEDCLYINVYIPTLQPSEKLPVMFWIYGGAFLAGSSDKNLYGPDFLMEKDVIMVSFNYRLGALGFVSTGDRVLPGNLGLKDQNLALRWTRDNIENFGGDPEKVTIFGQSAGGASTGLHLVSKKSSGLFRAAIVESGCALNPWAIDSNPKKTAYLFADRIPNGNYGNDTQALKDFLKIQTVEDIVIANTKLEVLFGPTLEIDSEDAFITDSPFVLLENGDFNQVPIVIGVTSEESLSFLGDESQTFNVGLTYDLNPTSLIPLDLFSNTSSITTVTHRIKEIYLNRNELFAMNLAAVAEVYTDNFFRRSSLKHAELASSFVPVYFYEFSYYGRTSTIPFIDGVEKATHSAEIPFLFNHLGMSGTTNTNDLLTQDRTVTFWTNFAKYLNPTPTKSELFTDILWPKLHRKTLLYLNINNTLQIRGHLKRSSYSNWNDIFETYGRKPYVTY</sequence>
<evidence type="ECO:0000256" key="1">
    <source>
        <dbReference type="ARBA" id="ARBA00005964"/>
    </source>
</evidence>
<keyword evidence="6" id="KW-0732">Signal</keyword>
<keyword evidence="3 6" id="KW-0378">Hydrolase</keyword>
<dbReference type="PROSITE" id="PS00122">
    <property type="entry name" value="CARBOXYLESTERASE_B_1"/>
    <property type="match status" value="1"/>
</dbReference>
<organism evidence="8 9">
    <name type="scientific">Ceutorhynchus assimilis</name>
    <name type="common">cabbage seed weevil</name>
    <dbReference type="NCBI Taxonomy" id="467358"/>
    <lineage>
        <taxon>Eukaryota</taxon>
        <taxon>Metazoa</taxon>
        <taxon>Ecdysozoa</taxon>
        <taxon>Arthropoda</taxon>
        <taxon>Hexapoda</taxon>
        <taxon>Insecta</taxon>
        <taxon>Pterygota</taxon>
        <taxon>Neoptera</taxon>
        <taxon>Endopterygota</taxon>
        <taxon>Coleoptera</taxon>
        <taxon>Polyphaga</taxon>
        <taxon>Cucujiformia</taxon>
        <taxon>Curculionidae</taxon>
        <taxon>Ceutorhynchinae</taxon>
        <taxon>Ceutorhynchus</taxon>
    </lineage>
</organism>
<dbReference type="SUPFAM" id="SSF53474">
    <property type="entry name" value="alpha/beta-Hydrolases"/>
    <property type="match status" value="1"/>
</dbReference>
<feature type="signal peptide" evidence="6">
    <location>
        <begin position="1"/>
        <end position="21"/>
    </location>
</feature>
<gene>
    <name evidence="8" type="ORF">CEUTPL_LOCUS9011</name>
</gene>